<evidence type="ECO:0000313" key="1">
    <source>
        <dbReference type="Ensembl" id="ENSAZOP00000012368.1"/>
    </source>
</evidence>
<sequence length="101" mass="11576">MEAHSIYRLFEVAHCSAAEILQKLLISTLHRQSIHRLFKYSCFTNSMLTSSTERSDYELLLSLSVCFFSGSKELPSNKILFLIPSLSILCRILCLAKLYLQ</sequence>
<evidence type="ECO:0000313" key="2">
    <source>
        <dbReference type="Proteomes" id="UP000694549"/>
    </source>
</evidence>
<dbReference type="Proteomes" id="UP000694549">
    <property type="component" value="Unplaced"/>
</dbReference>
<protein>
    <submittedName>
        <fullName evidence="1">Uncharacterized protein</fullName>
    </submittedName>
</protein>
<keyword evidence="2" id="KW-1185">Reference proteome</keyword>
<dbReference type="AlphaFoldDB" id="A0A8B9UUZ4"/>
<dbReference type="Ensembl" id="ENSAZOT00000013271.1">
    <property type="protein sequence ID" value="ENSAZOP00000012419.1"/>
    <property type="gene ID" value="ENSAZOG00000007943.1"/>
</dbReference>
<dbReference type="Ensembl" id="ENSAZOT00000013233.1">
    <property type="protein sequence ID" value="ENSAZOP00000012368.1"/>
    <property type="gene ID" value="ENSAZOG00000007929.1"/>
</dbReference>
<reference evidence="1" key="1">
    <citation type="submission" date="2025-05" db="UniProtKB">
        <authorList>
            <consortium name="Ensembl"/>
        </authorList>
    </citation>
    <scope>IDENTIFICATION</scope>
</reference>
<name>A0A8B9UUZ4_9AVES</name>
<accession>A0A8B9UUZ4</accession>
<proteinExistence type="predicted"/>
<organism evidence="1 2">
    <name type="scientific">Anas zonorhyncha</name>
    <name type="common">Eastern spot-billed duck</name>
    <dbReference type="NCBI Taxonomy" id="75864"/>
    <lineage>
        <taxon>Eukaryota</taxon>
        <taxon>Metazoa</taxon>
        <taxon>Chordata</taxon>
        <taxon>Craniata</taxon>
        <taxon>Vertebrata</taxon>
        <taxon>Euteleostomi</taxon>
        <taxon>Archelosauria</taxon>
        <taxon>Archosauria</taxon>
        <taxon>Dinosauria</taxon>
        <taxon>Saurischia</taxon>
        <taxon>Theropoda</taxon>
        <taxon>Coelurosauria</taxon>
        <taxon>Aves</taxon>
        <taxon>Neognathae</taxon>
        <taxon>Galloanserae</taxon>
        <taxon>Anseriformes</taxon>
        <taxon>Anatidae</taxon>
        <taxon>Anatinae</taxon>
        <taxon>Anas</taxon>
    </lineage>
</organism>